<dbReference type="EMBL" id="JABFAD010000001">
    <property type="protein sequence ID" value="MBA0791399.1"/>
    <property type="molecule type" value="Genomic_DNA"/>
</dbReference>
<comment type="caution">
    <text evidence="3">The sequence shown here is derived from an EMBL/GenBank/DDBJ whole genome shotgun (WGS) entry which is preliminary data.</text>
</comment>
<gene>
    <name evidence="3" type="ORF">Gohar_015978</name>
</gene>
<accession>A0A7J9G1E2</accession>
<feature type="domain" description="Acyl-CoA dehydrogenase/oxidase C-terminal" evidence="2">
    <location>
        <begin position="4"/>
        <end position="142"/>
    </location>
</feature>
<dbReference type="InterPro" id="IPR009075">
    <property type="entry name" value="AcylCo_DH/oxidase_C"/>
</dbReference>
<evidence type="ECO:0000256" key="1">
    <source>
        <dbReference type="ARBA" id="ARBA00022630"/>
    </source>
</evidence>
<dbReference type="Proteomes" id="UP000593560">
    <property type="component" value="Unassembled WGS sequence"/>
</dbReference>
<dbReference type="OrthoDB" id="435240at2759"/>
<dbReference type="PANTHER" id="PTHR43188:SF1">
    <property type="entry name" value="ACYL-COA DEHYDROGENASE"/>
    <property type="match status" value="1"/>
</dbReference>
<dbReference type="InterPro" id="IPR045008">
    <property type="entry name" value="ACX4-like"/>
</dbReference>
<name>A0A7J9G1E2_9ROSI</name>
<dbReference type="InterPro" id="IPR036250">
    <property type="entry name" value="AcylCo_DH-like_C"/>
</dbReference>
<keyword evidence="4" id="KW-1185">Reference proteome</keyword>
<evidence type="ECO:0000313" key="3">
    <source>
        <dbReference type="EMBL" id="MBA0791399.1"/>
    </source>
</evidence>
<protein>
    <recommendedName>
        <fullName evidence="2">Acyl-CoA dehydrogenase/oxidase C-terminal domain-containing protein</fullName>
    </recommendedName>
</protein>
<dbReference type="GO" id="GO:0003995">
    <property type="term" value="F:acyl-CoA dehydrogenase activity"/>
    <property type="evidence" value="ECO:0007669"/>
    <property type="project" value="InterPro"/>
</dbReference>
<dbReference type="Gene3D" id="1.20.140.10">
    <property type="entry name" value="Butyryl-CoA Dehydrogenase, subunit A, domain 3"/>
    <property type="match status" value="1"/>
</dbReference>
<dbReference type="Pfam" id="PF00441">
    <property type="entry name" value="Acyl-CoA_dh_1"/>
    <property type="match status" value="1"/>
</dbReference>
<proteinExistence type="predicted"/>
<dbReference type="FunFam" id="1.20.140.10:FF:000021">
    <property type="entry name" value="Acyl-coenzyme A oxidase 4, peroxisomal"/>
    <property type="match status" value="1"/>
</dbReference>
<evidence type="ECO:0000259" key="2">
    <source>
        <dbReference type="Pfam" id="PF00441"/>
    </source>
</evidence>
<dbReference type="AlphaFoldDB" id="A0A7J9G1E2"/>
<dbReference type="PANTHER" id="PTHR43188">
    <property type="entry name" value="ACYL-COENZYME A OXIDASE"/>
    <property type="match status" value="1"/>
</dbReference>
<dbReference type="PROSITE" id="PS00073">
    <property type="entry name" value="ACYL_COA_DH_2"/>
    <property type="match status" value="1"/>
</dbReference>
<dbReference type="GO" id="GO:0005777">
    <property type="term" value="C:peroxisome"/>
    <property type="evidence" value="ECO:0007669"/>
    <property type="project" value="TreeGrafter"/>
</dbReference>
<dbReference type="SUPFAM" id="SSF47203">
    <property type="entry name" value="Acyl-CoA dehydrogenase C-terminal domain-like"/>
    <property type="match status" value="1"/>
</dbReference>
<dbReference type="GO" id="GO:0006635">
    <property type="term" value="P:fatty acid beta-oxidation"/>
    <property type="evidence" value="ECO:0007669"/>
    <property type="project" value="InterPro"/>
</dbReference>
<organism evidence="3 4">
    <name type="scientific">Gossypium harknessii</name>
    <dbReference type="NCBI Taxonomy" id="34285"/>
    <lineage>
        <taxon>Eukaryota</taxon>
        <taxon>Viridiplantae</taxon>
        <taxon>Streptophyta</taxon>
        <taxon>Embryophyta</taxon>
        <taxon>Tracheophyta</taxon>
        <taxon>Spermatophyta</taxon>
        <taxon>Magnoliopsida</taxon>
        <taxon>eudicotyledons</taxon>
        <taxon>Gunneridae</taxon>
        <taxon>Pentapetalae</taxon>
        <taxon>rosids</taxon>
        <taxon>malvids</taxon>
        <taxon>Malvales</taxon>
        <taxon>Malvaceae</taxon>
        <taxon>Malvoideae</taxon>
        <taxon>Gossypium</taxon>
    </lineage>
</organism>
<evidence type="ECO:0000313" key="4">
    <source>
        <dbReference type="Proteomes" id="UP000593560"/>
    </source>
</evidence>
<keyword evidence="1" id="KW-0285">Flavoprotein</keyword>
<reference evidence="3 4" key="1">
    <citation type="journal article" date="2019" name="Genome Biol. Evol.">
        <title>Insights into the evolution of the New World diploid cottons (Gossypium, subgenus Houzingenia) based on genome sequencing.</title>
        <authorList>
            <person name="Grover C.E."/>
            <person name="Arick M.A. 2nd"/>
            <person name="Thrash A."/>
            <person name="Conover J.L."/>
            <person name="Sanders W.S."/>
            <person name="Peterson D.G."/>
            <person name="Frelichowski J.E."/>
            <person name="Scheffler J.A."/>
            <person name="Scheffler B.E."/>
            <person name="Wendel J.F."/>
        </authorList>
    </citation>
    <scope>NUCLEOTIDE SEQUENCE [LARGE SCALE GENOMIC DNA]</scope>
    <source>
        <strain evidence="3">0</strain>
        <tissue evidence="3">Leaf</tissue>
    </source>
</reference>
<dbReference type="InterPro" id="IPR006089">
    <property type="entry name" value="Acyl-CoA_DH_CS"/>
</dbReference>
<sequence length="161" mass="17995">MEKQVLAVSRVMVAWQPIGISMGVYDMCLRYLKERKQFGAPLAAFQLNQQKLSLMLGDIQAMTLVGWRLCKLYDKGKMTPGHASLGKSWITLRARETVALGRELLGGNGILADFHVAKAFCDMEPIYTYEGTYDINSLVTGREITGFASFKAPEMSKHSRL</sequence>